<evidence type="ECO:0000256" key="3">
    <source>
        <dbReference type="ARBA" id="ARBA00023274"/>
    </source>
</evidence>
<evidence type="ECO:0000313" key="5">
    <source>
        <dbReference type="EMBL" id="SPQ20211.1"/>
    </source>
</evidence>
<organism evidence="5 6">
    <name type="scientific">Thermothielavioides terrestris</name>
    <dbReference type="NCBI Taxonomy" id="2587410"/>
    <lineage>
        <taxon>Eukaryota</taxon>
        <taxon>Fungi</taxon>
        <taxon>Dikarya</taxon>
        <taxon>Ascomycota</taxon>
        <taxon>Pezizomycotina</taxon>
        <taxon>Sordariomycetes</taxon>
        <taxon>Sordariomycetidae</taxon>
        <taxon>Sordariales</taxon>
        <taxon>Chaetomiaceae</taxon>
        <taxon>Thermothielavioides</taxon>
    </lineage>
</organism>
<name>A0A3S4AKW9_9PEZI</name>
<feature type="compositionally biased region" description="Pro residues" evidence="4">
    <location>
        <begin position="68"/>
        <end position="79"/>
    </location>
</feature>
<accession>A0A3S4AKW9</accession>
<evidence type="ECO:0000313" key="6">
    <source>
        <dbReference type="Proteomes" id="UP000289323"/>
    </source>
</evidence>
<gene>
    <name evidence="5" type="ORF">TT172_LOCUS2630</name>
</gene>
<proteinExistence type="inferred from homology"/>
<dbReference type="AlphaFoldDB" id="A0A3S4AKW9"/>
<evidence type="ECO:0000256" key="4">
    <source>
        <dbReference type="SAM" id="MobiDB-lite"/>
    </source>
</evidence>
<feature type="region of interest" description="Disordered" evidence="4">
    <location>
        <begin position="37"/>
        <end position="168"/>
    </location>
</feature>
<sequence>MEFRQVVQSVCRSAAAAGARPPVARIRPTPSAILMHHHQHSHAFTTNSKQQSDAAAAAAAQPEVQPQQPSPAPQSPAPQSPLHRVAQLRAAYAQNPSSIPPRPPAAPRGNFFIDSSVKKSPPSWTTPGSRPGSQPQQTGNAAAPAATTTRTGSSFLTGTAPATMGEDDNILSLPGQIEADMDAAVGGAGGAGLDPWDEAAFMTQYFGPATTELRLRPSTGRTIHIKGAVDVARGFSLLQRAVGHNRVRRDLNAQRFHERPALKRKRLLRERWRERFKTGFRAVVSRAMELKAQGW</sequence>
<dbReference type="InterPro" id="IPR001911">
    <property type="entry name" value="Ribosomal_bS21"/>
</dbReference>
<keyword evidence="2" id="KW-0689">Ribosomal protein</keyword>
<dbReference type="InterPro" id="IPR052837">
    <property type="entry name" value="Mitoribosomal_bS21"/>
</dbReference>
<dbReference type="GO" id="GO:0003735">
    <property type="term" value="F:structural constituent of ribosome"/>
    <property type="evidence" value="ECO:0007669"/>
    <property type="project" value="InterPro"/>
</dbReference>
<keyword evidence="3" id="KW-0687">Ribonucleoprotein</keyword>
<dbReference type="PANTHER" id="PTHR41237:SF1">
    <property type="entry name" value="SMALL RIBOSOMAL SUBUNIT PROTEIN BS21M"/>
    <property type="match status" value="1"/>
</dbReference>
<reference evidence="5 6" key="1">
    <citation type="submission" date="2018-04" db="EMBL/GenBank/DDBJ databases">
        <authorList>
            <person name="Huttner S."/>
            <person name="Dainat J."/>
        </authorList>
    </citation>
    <scope>NUCLEOTIDE SEQUENCE [LARGE SCALE GENOMIC DNA]</scope>
</reference>
<dbReference type="GO" id="GO:0070124">
    <property type="term" value="P:mitochondrial translational initiation"/>
    <property type="evidence" value="ECO:0007669"/>
    <property type="project" value="TreeGrafter"/>
</dbReference>
<evidence type="ECO:0000256" key="2">
    <source>
        <dbReference type="ARBA" id="ARBA00022980"/>
    </source>
</evidence>
<protein>
    <submittedName>
        <fullName evidence="5">6426e808-f529-435c-967a-d67face94431</fullName>
    </submittedName>
</protein>
<feature type="compositionally biased region" description="Polar residues" evidence="4">
    <location>
        <begin position="122"/>
        <end position="137"/>
    </location>
</feature>
<dbReference type="Pfam" id="PF01165">
    <property type="entry name" value="Ribosomal_S21"/>
    <property type="match status" value="1"/>
</dbReference>
<feature type="compositionally biased region" description="Low complexity" evidence="4">
    <location>
        <begin position="138"/>
        <end position="151"/>
    </location>
</feature>
<dbReference type="Proteomes" id="UP000289323">
    <property type="component" value="Unassembled WGS sequence"/>
</dbReference>
<comment type="similarity">
    <text evidence="1">Belongs to the bacterial ribosomal protein bS21 family.</text>
</comment>
<dbReference type="PANTHER" id="PTHR41237">
    <property type="entry name" value="37S RIBOSOMAL PROTEIN MRP21, MITOCHONDRIAL"/>
    <property type="match status" value="1"/>
</dbReference>
<dbReference type="GO" id="GO:0005763">
    <property type="term" value="C:mitochondrial small ribosomal subunit"/>
    <property type="evidence" value="ECO:0007669"/>
    <property type="project" value="TreeGrafter"/>
</dbReference>
<evidence type="ECO:0000256" key="1">
    <source>
        <dbReference type="ARBA" id="ARBA00006640"/>
    </source>
</evidence>
<dbReference type="EMBL" id="OUUZ01000003">
    <property type="protein sequence ID" value="SPQ20211.1"/>
    <property type="molecule type" value="Genomic_DNA"/>
</dbReference>
<feature type="compositionally biased region" description="Low complexity" evidence="4">
    <location>
        <begin position="50"/>
        <end position="67"/>
    </location>
</feature>